<dbReference type="GO" id="GO:0004518">
    <property type="term" value="F:nuclease activity"/>
    <property type="evidence" value="ECO:0007669"/>
    <property type="project" value="UniProtKB-KW"/>
</dbReference>
<evidence type="ECO:0000256" key="4">
    <source>
        <dbReference type="ARBA" id="ARBA00022722"/>
    </source>
</evidence>
<accession>A0A6P7GPA1</accession>
<sequence length="295" mass="34033">FRYLASGNSLASLHYEYRLGKSTIAKIVRQVCTALWRVLQPIYMPPISEDRWREISDVFFKYANFPNCIGAVDGKHIRIVQPSNSGSLYHNYKHFFSIILLAVCDANYCFLYVDVGAYGKSNDSSIFKESLFYKRVSEGTFNIPAPKPINLDNTSLPYVFVGDDAFGLSKNVMCPYVGNQLSHEKKNFNYRLSRARRYIECTFGIMANKWQIFHRPLNVNIDVSESIVLACCVLQNFLRSRDGLRTEDTYYQTPFQNIGTGQVLTPSNYARNVRDKFAQHFVEDGRLPWQDRMVK</sequence>
<dbReference type="Pfam" id="PF13359">
    <property type="entry name" value="DDE_Tnp_4"/>
    <property type="match status" value="1"/>
</dbReference>
<evidence type="ECO:0000256" key="3">
    <source>
        <dbReference type="ARBA" id="ARBA00006958"/>
    </source>
</evidence>
<dbReference type="GO" id="GO:0005634">
    <property type="term" value="C:nucleus"/>
    <property type="evidence" value="ECO:0007669"/>
    <property type="project" value="UniProtKB-SubCell"/>
</dbReference>
<protein>
    <submittedName>
        <fullName evidence="9">Protein ALP1-like</fullName>
    </submittedName>
</protein>
<evidence type="ECO:0000256" key="1">
    <source>
        <dbReference type="ARBA" id="ARBA00001968"/>
    </source>
</evidence>
<evidence type="ECO:0000256" key="7">
    <source>
        <dbReference type="ARBA" id="ARBA00023242"/>
    </source>
</evidence>
<evidence type="ECO:0000259" key="8">
    <source>
        <dbReference type="Pfam" id="PF13359"/>
    </source>
</evidence>
<proteinExistence type="inferred from homology"/>
<dbReference type="PANTHER" id="PTHR22930">
    <property type="match status" value="1"/>
</dbReference>
<keyword evidence="4" id="KW-0540">Nuclease</keyword>
<comment type="similarity">
    <text evidence="3">Belongs to the HARBI1 family.</text>
</comment>
<comment type="subcellular location">
    <subcellularLocation>
        <location evidence="2">Nucleus</location>
    </subcellularLocation>
</comment>
<evidence type="ECO:0000256" key="5">
    <source>
        <dbReference type="ARBA" id="ARBA00022723"/>
    </source>
</evidence>
<organism evidence="9">
    <name type="scientific">Diabrotica virgifera virgifera</name>
    <name type="common">western corn rootworm</name>
    <dbReference type="NCBI Taxonomy" id="50390"/>
    <lineage>
        <taxon>Eukaryota</taxon>
        <taxon>Metazoa</taxon>
        <taxon>Ecdysozoa</taxon>
        <taxon>Arthropoda</taxon>
        <taxon>Hexapoda</taxon>
        <taxon>Insecta</taxon>
        <taxon>Pterygota</taxon>
        <taxon>Neoptera</taxon>
        <taxon>Endopterygota</taxon>
        <taxon>Coleoptera</taxon>
        <taxon>Polyphaga</taxon>
        <taxon>Cucujiformia</taxon>
        <taxon>Chrysomeloidea</taxon>
        <taxon>Chrysomelidae</taxon>
        <taxon>Galerucinae</taxon>
        <taxon>Diabroticina</taxon>
        <taxon>Diabroticites</taxon>
        <taxon>Diabrotica</taxon>
    </lineage>
</organism>
<dbReference type="RefSeq" id="XP_028147033.1">
    <property type="nucleotide sequence ID" value="XM_028291232.1"/>
</dbReference>
<keyword evidence="6" id="KW-0378">Hydrolase</keyword>
<dbReference type="FunCoup" id="A0A6P7GPA1">
    <property type="interactions" value="1"/>
</dbReference>
<keyword evidence="5" id="KW-0479">Metal-binding</keyword>
<dbReference type="InParanoid" id="A0A6P7GPA1"/>
<feature type="domain" description="DDE Tnp4" evidence="8">
    <location>
        <begin position="72"/>
        <end position="236"/>
    </location>
</feature>
<keyword evidence="7" id="KW-0539">Nucleus</keyword>
<comment type="cofactor">
    <cofactor evidence="1">
        <name>a divalent metal cation</name>
        <dbReference type="ChEBI" id="CHEBI:60240"/>
    </cofactor>
</comment>
<dbReference type="PANTHER" id="PTHR22930:SF269">
    <property type="entry name" value="NUCLEASE HARBI1-LIKE PROTEIN"/>
    <property type="match status" value="1"/>
</dbReference>
<name>A0A6P7GPA1_DIAVI</name>
<evidence type="ECO:0000313" key="9">
    <source>
        <dbReference type="RefSeq" id="XP_028147033.1"/>
    </source>
</evidence>
<dbReference type="InterPro" id="IPR045249">
    <property type="entry name" value="HARBI1-like"/>
</dbReference>
<dbReference type="GO" id="GO:0016787">
    <property type="term" value="F:hydrolase activity"/>
    <property type="evidence" value="ECO:0007669"/>
    <property type="project" value="UniProtKB-KW"/>
</dbReference>
<evidence type="ECO:0000256" key="6">
    <source>
        <dbReference type="ARBA" id="ARBA00022801"/>
    </source>
</evidence>
<dbReference type="AlphaFoldDB" id="A0A6P7GPA1"/>
<dbReference type="InterPro" id="IPR027806">
    <property type="entry name" value="HARBI1_dom"/>
</dbReference>
<reference evidence="9" key="1">
    <citation type="submission" date="2025-08" db="UniProtKB">
        <authorList>
            <consortium name="RefSeq"/>
        </authorList>
    </citation>
    <scope>IDENTIFICATION</scope>
    <source>
        <tissue evidence="9">Whole insect</tissue>
    </source>
</reference>
<feature type="non-terminal residue" evidence="9">
    <location>
        <position position="1"/>
    </location>
</feature>
<gene>
    <name evidence="9" type="primary">LOC114340487</name>
</gene>
<dbReference type="GO" id="GO:0046872">
    <property type="term" value="F:metal ion binding"/>
    <property type="evidence" value="ECO:0007669"/>
    <property type="project" value="UniProtKB-KW"/>
</dbReference>
<evidence type="ECO:0000256" key="2">
    <source>
        <dbReference type="ARBA" id="ARBA00004123"/>
    </source>
</evidence>